<keyword evidence="5" id="KW-1185">Reference proteome</keyword>
<reference evidence="2 5" key="2">
    <citation type="submission" date="2018-01" db="EMBL/GenBank/DDBJ databases">
        <title>Complete genome sequence of Caulobacter flavus RHGG3.</title>
        <authorList>
            <person name="Yang E."/>
        </authorList>
    </citation>
    <scope>NUCLEOTIDE SEQUENCE [LARGE SCALE GENOMIC DNA]</scope>
    <source>
        <strain evidence="2 5">RHGG3</strain>
    </source>
</reference>
<dbReference type="Proteomes" id="UP000234483">
    <property type="component" value="Unassembled WGS sequence"/>
</dbReference>
<dbReference type="KEGG" id="cfh:C1707_03060"/>
<gene>
    <name evidence="2" type="ORF">C1707_03060</name>
    <name evidence="3" type="ORF">CFHF_03115</name>
</gene>
<protein>
    <recommendedName>
        <fullName evidence="6">Transmembrane protein</fullName>
    </recommendedName>
</protein>
<keyword evidence="1" id="KW-1133">Transmembrane helix</keyword>
<evidence type="ECO:0000313" key="5">
    <source>
        <dbReference type="Proteomes" id="UP000281192"/>
    </source>
</evidence>
<evidence type="ECO:0000256" key="1">
    <source>
        <dbReference type="SAM" id="Phobius"/>
    </source>
</evidence>
<proteinExistence type="predicted"/>
<organism evidence="3 4">
    <name type="scientific">Caulobacter flavus</name>
    <dbReference type="NCBI Taxonomy" id="1679497"/>
    <lineage>
        <taxon>Bacteria</taxon>
        <taxon>Pseudomonadati</taxon>
        <taxon>Pseudomonadota</taxon>
        <taxon>Alphaproteobacteria</taxon>
        <taxon>Caulobacterales</taxon>
        <taxon>Caulobacteraceae</taxon>
        <taxon>Caulobacter</taxon>
    </lineage>
</organism>
<feature type="transmembrane region" description="Helical" evidence="1">
    <location>
        <begin position="36"/>
        <end position="53"/>
    </location>
</feature>
<evidence type="ECO:0000313" key="3">
    <source>
        <dbReference type="EMBL" id="PLR19014.1"/>
    </source>
</evidence>
<name>A0A2N5CYY9_9CAUL</name>
<accession>A0A2N5CYY9</accession>
<dbReference type="OrthoDB" id="7409765at2"/>
<evidence type="ECO:0000313" key="2">
    <source>
        <dbReference type="EMBL" id="AYV45307.1"/>
    </source>
</evidence>
<evidence type="ECO:0000313" key="4">
    <source>
        <dbReference type="Proteomes" id="UP000234483"/>
    </source>
</evidence>
<sequence>MSPAQTPPIGPADAARMLAELEAANADLARRARAPVWYHPALGLLVGAVVAVQGQAVPLTLGAYAVFAVGLLLLVKAYKRRTGLWVSGYRAGRTRWIAVGLAVMTSLAILGAALLVREHGLTAAPFILGAVVAAIVTAGGFVWEAAFRRDLRDGGAL</sequence>
<feature type="transmembrane region" description="Helical" evidence="1">
    <location>
        <begin position="59"/>
        <end position="75"/>
    </location>
</feature>
<feature type="transmembrane region" description="Helical" evidence="1">
    <location>
        <begin position="96"/>
        <end position="116"/>
    </location>
</feature>
<evidence type="ECO:0008006" key="6">
    <source>
        <dbReference type="Google" id="ProtNLM"/>
    </source>
</evidence>
<dbReference type="RefSeq" id="WP_101711572.1">
    <property type="nucleotide sequence ID" value="NZ_CP026100.1"/>
</dbReference>
<reference evidence="3 4" key="1">
    <citation type="submission" date="2017-12" db="EMBL/GenBank/DDBJ databases">
        <title>The genome sequence of Caulobacter flavus CGMCC1 15093.</title>
        <authorList>
            <person name="Gao J."/>
            <person name="Mao X."/>
            <person name="Sun J."/>
        </authorList>
    </citation>
    <scope>NUCLEOTIDE SEQUENCE [LARGE SCALE GENOMIC DNA]</scope>
    <source>
        <strain evidence="3 4">CGMCC1 15093</strain>
    </source>
</reference>
<keyword evidence="1" id="KW-0812">Transmembrane</keyword>
<keyword evidence="1" id="KW-0472">Membrane</keyword>
<dbReference type="Proteomes" id="UP000281192">
    <property type="component" value="Chromosome"/>
</dbReference>
<dbReference type="EMBL" id="CP026100">
    <property type="protein sequence ID" value="AYV45307.1"/>
    <property type="molecule type" value="Genomic_DNA"/>
</dbReference>
<dbReference type="EMBL" id="PJRQ01000008">
    <property type="protein sequence ID" value="PLR19014.1"/>
    <property type="molecule type" value="Genomic_DNA"/>
</dbReference>
<dbReference type="AlphaFoldDB" id="A0A2N5CYY9"/>
<feature type="transmembrane region" description="Helical" evidence="1">
    <location>
        <begin position="122"/>
        <end position="143"/>
    </location>
</feature>